<organism evidence="10 11">
    <name type="scientific">Phascolarctobacterium succinatutens CAG:287</name>
    <dbReference type="NCBI Taxonomy" id="1263101"/>
    <lineage>
        <taxon>Bacteria</taxon>
        <taxon>Bacillati</taxon>
        <taxon>Bacillota</taxon>
        <taxon>Negativicutes</taxon>
        <taxon>Acidaminococcales</taxon>
        <taxon>Acidaminococcaceae</taxon>
        <taxon>Phascolarctobacterium</taxon>
    </lineage>
</organism>
<protein>
    <submittedName>
        <fullName evidence="10">Cation transport protein</fullName>
    </submittedName>
</protein>
<evidence type="ECO:0000256" key="1">
    <source>
        <dbReference type="ARBA" id="ARBA00004651"/>
    </source>
</evidence>
<evidence type="ECO:0000256" key="3">
    <source>
        <dbReference type="ARBA" id="ARBA00022448"/>
    </source>
</evidence>
<comment type="subcellular location">
    <subcellularLocation>
        <location evidence="1">Cell membrane</location>
        <topology evidence="1">Multi-pass membrane protein</topology>
    </subcellularLocation>
</comment>
<keyword evidence="8 9" id="KW-0472">Membrane</keyword>
<dbReference type="InterPro" id="IPR003445">
    <property type="entry name" value="Cat_transpt"/>
</dbReference>
<dbReference type="PANTHER" id="PTHR32024">
    <property type="entry name" value="TRK SYSTEM POTASSIUM UPTAKE PROTEIN TRKG-RELATED"/>
    <property type="match status" value="1"/>
</dbReference>
<sequence length="119" mass="13658">MRTLHPRIVYSIRMGEREINPIIVGNITRFFFLYILVFIVLTILISLSGIPIMESMGLIAACMSSVGPAFGIVGPTSTYNCLSDWARFISIWAMILGRLEIFTLLVIMRPDFWRDKQNW</sequence>
<dbReference type="GO" id="GO:0005886">
    <property type="term" value="C:plasma membrane"/>
    <property type="evidence" value="ECO:0007669"/>
    <property type="project" value="UniProtKB-SubCell"/>
</dbReference>
<evidence type="ECO:0000313" key="11">
    <source>
        <dbReference type="Proteomes" id="UP000014937"/>
    </source>
</evidence>
<feature type="transmembrane region" description="Helical" evidence="9">
    <location>
        <begin position="85"/>
        <end position="107"/>
    </location>
</feature>
<keyword evidence="4" id="KW-1003">Cell membrane</keyword>
<keyword evidence="7" id="KW-0406">Ion transport</keyword>
<keyword evidence="5 9" id="KW-0812">Transmembrane</keyword>
<name>R6WI98_9FIRM</name>
<dbReference type="Pfam" id="PF02386">
    <property type="entry name" value="TrkH"/>
    <property type="match status" value="1"/>
</dbReference>
<feature type="transmembrane region" description="Helical" evidence="9">
    <location>
        <begin position="31"/>
        <end position="50"/>
    </location>
</feature>
<evidence type="ECO:0000256" key="4">
    <source>
        <dbReference type="ARBA" id="ARBA00022475"/>
    </source>
</evidence>
<accession>R6WI98</accession>
<evidence type="ECO:0000256" key="2">
    <source>
        <dbReference type="ARBA" id="ARBA00009137"/>
    </source>
</evidence>
<dbReference type="AlphaFoldDB" id="R6WI98"/>
<comment type="caution">
    <text evidence="10">The sequence shown here is derived from an EMBL/GenBank/DDBJ whole genome shotgun (WGS) entry which is preliminary data.</text>
</comment>
<dbReference type="EMBL" id="CBGL010000055">
    <property type="protein sequence ID" value="CDD10853.1"/>
    <property type="molecule type" value="Genomic_DNA"/>
</dbReference>
<dbReference type="GO" id="GO:0030001">
    <property type="term" value="P:metal ion transport"/>
    <property type="evidence" value="ECO:0007669"/>
    <property type="project" value="UniProtKB-ARBA"/>
</dbReference>
<proteinExistence type="inferred from homology"/>
<gene>
    <name evidence="10" type="ORF">BN587_00099</name>
</gene>
<keyword evidence="3" id="KW-0813">Transport</keyword>
<evidence type="ECO:0000256" key="5">
    <source>
        <dbReference type="ARBA" id="ARBA00022692"/>
    </source>
</evidence>
<feature type="transmembrane region" description="Helical" evidence="9">
    <location>
        <begin position="57"/>
        <end position="73"/>
    </location>
</feature>
<evidence type="ECO:0000256" key="7">
    <source>
        <dbReference type="ARBA" id="ARBA00023065"/>
    </source>
</evidence>
<reference evidence="10" key="1">
    <citation type="submission" date="2012-11" db="EMBL/GenBank/DDBJ databases">
        <title>Dependencies among metagenomic species, viruses, plasmids and units of genetic variation.</title>
        <authorList>
            <person name="Nielsen H.B."/>
            <person name="Almeida M."/>
            <person name="Juncker A.S."/>
            <person name="Rasmussen S."/>
            <person name="Li J."/>
            <person name="Sunagawa S."/>
            <person name="Plichta D."/>
            <person name="Gautier L."/>
            <person name="Le Chatelier E."/>
            <person name="Peletier E."/>
            <person name="Bonde I."/>
            <person name="Nielsen T."/>
            <person name="Manichanh C."/>
            <person name="Arumugam M."/>
            <person name="Batto J."/>
            <person name="Santos M.B.Q.D."/>
            <person name="Blom N."/>
            <person name="Borruel N."/>
            <person name="Burgdorf K.S."/>
            <person name="Boumezbeur F."/>
            <person name="Casellas F."/>
            <person name="Dore J."/>
            <person name="Guarner F."/>
            <person name="Hansen T."/>
            <person name="Hildebrand F."/>
            <person name="Kaas R.S."/>
            <person name="Kennedy S."/>
            <person name="Kristiansen K."/>
            <person name="Kultima J.R."/>
            <person name="Leonard P."/>
            <person name="Levenez F."/>
            <person name="Lund O."/>
            <person name="Moumen B."/>
            <person name="Le Paslier D."/>
            <person name="Pons N."/>
            <person name="Pedersen O."/>
            <person name="Prifti E."/>
            <person name="Qin J."/>
            <person name="Raes J."/>
            <person name="Tap J."/>
            <person name="Tims S."/>
            <person name="Ussery D.W."/>
            <person name="Yamada T."/>
            <person name="MetaHit consortium"/>
            <person name="Renault P."/>
            <person name="Sicheritz-Ponten T."/>
            <person name="Bork P."/>
            <person name="Wang J."/>
            <person name="Brunak S."/>
            <person name="Ehrlich S.D."/>
        </authorList>
    </citation>
    <scope>NUCLEOTIDE SEQUENCE [LARGE SCALE GENOMIC DNA]</scope>
</reference>
<dbReference type="PANTHER" id="PTHR32024:SF2">
    <property type="entry name" value="TRK SYSTEM POTASSIUM UPTAKE PROTEIN TRKG-RELATED"/>
    <property type="match status" value="1"/>
</dbReference>
<evidence type="ECO:0000313" key="10">
    <source>
        <dbReference type="EMBL" id="CDD10853.1"/>
    </source>
</evidence>
<evidence type="ECO:0000256" key="6">
    <source>
        <dbReference type="ARBA" id="ARBA00022989"/>
    </source>
</evidence>
<dbReference type="Proteomes" id="UP000014937">
    <property type="component" value="Unassembled WGS sequence"/>
</dbReference>
<dbReference type="GO" id="GO:0008324">
    <property type="term" value="F:monoatomic cation transmembrane transporter activity"/>
    <property type="evidence" value="ECO:0007669"/>
    <property type="project" value="InterPro"/>
</dbReference>
<dbReference type="HOGENOM" id="CLU_2059169_0_0_9"/>
<comment type="similarity">
    <text evidence="2">Belongs to the TrkH potassium transport family.</text>
</comment>
<evidence type="ECO:0000256" key="8">
    <source>
        <dbReference type="ARBA" id="ARBA00023136"/>
    </source>
</evidence>
<keyword evidence="6 9" id="KW-1133">Transmembrane helix</keyword>
<evidence type="ECO:0000256" key="9">
    <source>
        <dbReference type="SAM" id="Phobius"/>
    </source>
</evidence>